<reference evidence="2 3" key="1">
    <citation type="journal article" date="2019" name="Environ. Microbiol.">
        <title>At the nexus of three kingdoms: the genome of the mycorrhizal fungus Gigaspora margarita provides insights into plant, endobacterial and fungal interactions.</title>
        <authorList>
            <person name="Venice F."/>
            <person name="Ghignone S."/>
            <person name="Salvioli di Fossalunga A."/>
            <person name="Amselem J."/>
            <person name="Novero M."/>
            <person name="Xianan X."/>
            <person name="Sedzielewska Toro K."/>
            <person name="Morin E."/>
            <person name="Lipzen A."/>
            <person name="Grigoriev I.V."/>
            <person name="Henrissat B."/>
            <person name="Martin F.M."/>
            <person name="Bonfante P."/>
        </authorList>
    </citation>
    <scope>NUCLEOTIDE SEQUENCE [LARGE SCALE GENOMIC DNA]</scope>
    <source>
        <strain evidence="2 3">BEG34</strain>
    </source>
</reference>
<dbReference type="CDD" id="cd00067">
    <property type="entry name" value="GAL4"/>
    <property type="match status" value="1"/>
</dbReference>
<protein>
    <recommendedName>
        <fullName evidence="4">Zn(2)-C6 fungal-type domain-containing protein</fullName>
    </recommendedName>
</protein>
<dbReference type="InterPro" id="IPR001138">
    <property type="entry name" value="Zn2Cys6_DnaBD"/>
</dbReference>
<dbReference type="InterPro" id="IPR036864">
    <property type="entry name" value="Zn2-C6_fun-type_DNA-bd_sf"/>
</dbReference>
<dbReference type="OrthoDB" id="2448420at2759"/>
<evidence type="ECO:0000313" key="3">
    <source>
        <dbReference type="Proteomes" id="UP000439903"/>
    </source>
</evidence>
<sequence length="266" mass="30639">MKQKKTSRKYTKNACIECVKSKRKCVPDSSQQCERCKDKNLPCNFRNHEKRGPKPNQTTRKGDTKSNKATKKCDSETITVSLNSYDLFQENGKNYVIVELTKAEYDDLVLKKSKEDVHKFTPNIPTQHTTINSNNITSNIRTDCCPTTSYLSTNNEMPSTSAQTIPPNSIQRNDYIQQPYDFQSPLHYYPPNNEIPNTSAQTIPPNNMQRNDSYVQQPYDFQSPLHYYPPNFIPTNNDYSYQHLLTNEGLVRTGESLEYADDENIP</sequence>
<keyword evidence="3" id="KW-1185">Reference proteome</keyword>
<evidence type="ECO:0000313" key="2">
    <source>
        <dbReference type="EMBL" id="KAF0375126.1"/>
    </source>
</evidence>
<feature type="compositionally biased region" description="Basic and acidic residues" evidence="1">
    <location>
        <begin position="60"/>
        <end position="70"/>
    </location>
</feature>
<accession>A0A8H3X0Q3</accession>
<organism evidence="2 3">
    <name type="scientific">Gigaspora margarita</name>
    <dbReference type="NCBI Taxonomy" id="4874"/>
    <lineage>
        <taxon>Eukaryota</taxon>
        <taxon>Fungi</taxon>
        <taxon>Fungi incertae sedis</taxon>
        <taxon>Mucoromycota</taxon>
        <taxon>Glomeromycotina</taxon>
        <taxon>Glomeromycetes</taxon>
        <taxon>Diversisporales</taxon>
        <taxon>Gigasporaceae</taxon>
        <taxon>Gigaspora</taxon>
    </lineage>
</organism>
<dbReference type="EMBL" id="WTPW01002597">
    <property type="protein sequence ID" value="KAF0375126.1"/>
    <property type="molecule type" value="Genomic_DNA"/>
</dbReference>
<dbReference type="SUPFAM" id="SSF57701">
    <property type="entry name" value="Zn2/Cys6 DNA-binding domain"/>
    <property type="match status" value="1"/>
</dbReference>
<evidence type="ECO:0000256" key="1">
    <source>
        <dbReference type="SAM" id="MobiDB-lite"/>
    </source>
</evidence>
<evidence type="ECO:0008006" key="4">
    <source>
        <dbReference type="Google" id="ProtNLM"/>
    </source>
</evidence>
<dbReference type="GO" id="GO:0008270">
    <property type="term" value="F:zinc ion binding"/>
    <property type="evidence" value="ECO:0007669"/>
    <property type="project" value="InterPro"/>
</dbReference>
<comment type="caution">
    <text evidence="2">The sequence shown here is derived from an EMBL/GenBank/DDBJ whole genome shotgun (WGS) entry which is preliminary data.</text>
</comment>
<dbReference type="AlphaFoldDB" id="A0A8H3X0Q3"/>
<dbReference type="GO" id="GO:0000981">
    <property type="term" value="F:DNA-binding transcription factor activity, RNA polymerase II-specific"/>
    <property type="evidence" value="ECO:0007669"/>
    <property type="project" value="InterPro"/>
</dbReference>
<feature type="region of interest" description="Disordered" evidence="1">
    <location>
        <begin position="44"/>
        <end position="70"/>
    </location>
</feature>
<dbReference type="Proteomes" id="UP000439903">
    <property type="component" value="Unassembled WGS sequence"/>
</dbReference>
<proteinExistence type="predicted"/>
<dbReference type="Gene3D" id="4.10.240.10">
    <property type="entry name" value="Zn(2)-C6 fungal-type DNA-binding domain"/>
    <property type="match status" value="1"/>
</dbReference>
<name>A0A8H3X0Q3_GIGMA</name>
<gene>
    <name evidence="2" type="ORF">F8M41_012765</name>
</gene>